<evidence type="ECO:0000259" key="1">
    <source>
        <dbReference type="Pfam" id="PF01695"/>
    </source>
</evidence>
<evidence type="ECO:0000313" key="2">
    <source>
        <dbReference type="EMBL" id="QPJ66758.1"/>
    </source>
</evidence>
<sequence length="273" mass="31335">MRAEVCACLVCDKCDGTGRLFYEDDQGRSFVKNCECLNFRRRVDLLSRAGLPSKYAKVELETYHPFDSSQKKALSRARDFLADFKKGGSDFNHGLVFMGGPGVGKTHLCVAIVKSLILDLGVSCKFVDFFQLFGEIRQGYSEDRAEKSLIEPLIQSRVLVIDELAKGRRHSEWEQSILDEFISARYNAGNKVTLYTTNYLNQLPNGKKSKKDDQQDRVDFREREFQQSFSKETLLDRVGERIYSRITESSDFIEIKGEDFRQGMQGSSRRIRK</sequence>
<evidence type="ECO:0000313" key="3">
    <source>
        <dbReference type="Proteomes" id="UP000594464"/>
    </source>
</evidence>
<dbReference type="Pfam" id="PF01695">
    <property type="entry name" value="IstB_IS21"/>
    <property type="match status" value="1"/>
</dbReference>
<proteinExistence type="predicted"/>
<dbReference type="AlphaFoldDB" id="A0A7T0C5C2"/>
<feature type="domain" description="IstB-like ATP-binding" evidence="1">
    <location>
        <begin position="92"/>
        <end position="191"/>
    </location>
</feature>
<dbReference type="EMBL" id="CP048620">
    <property type="protein sequence ID" value="QPJ66758.1"/>
    <property type="molecule type" value="Genomic_DNA"/>
</dbReference>
<dbReference type="CDD" id="cd00009">
    <property type="entry name" value="AAA"/>
    <property type="match status" value="1"/>
</dbReference>
<dbReference type="InterPro" id="IPR027417">
    <property type="entry name" value="P-loop_NTPase"/>
</dbReference>
<dbReference type="InterPro" id="IPR002611">
    <property type="entry name" value="IstB_ATP-bd"/>
</dbReference>
<name>A0A7T0C5C2_9BACT</name>
<dbReference type="Gene3D" id="3.40.50.300">
    <property type="entry name" value="P-loop containing nucleotide triphosphate hydrolases"/>
    <property type="match status" value="1"/>
</dbReference>
<dbReference type="GO" id="GO:0005524">
    <property type="term" value="F:ATP binding"/>
    <property type="evidence" value="ECO:0007669"/>
    <property type="project" value="UniProtKB-KW"/>
</dbReference>
<dbReference type="Proteomes" id="UP000594464">
    <property type="component" value="Chromosome"/>
</dbReference>
<gene>
    <name evidence="2" type="ORF">G3M78_03695</name>
</gene>
<organism evidence="2 3">
    <name type="scientific">Candidatus Nitrohelix vancouverensis</name>
    <dbReference type="NCBI Taxonomy" id="2705534"/>
    <lineage>
        <taxon>Bacteria</taxon>
        <taxon>Pseudomonadati</taxon>
        <taxon>Nitrospinota/Tectimicrobiota group</taxon>
        <taxon>Nitrospinota</taxon>
        <taxon>Nitrospinia</taxon>
        <taxon>Nitrospinales</taxon>
        <taxon>Nitrospinaceae</taxon>
        <taxon>Candidatus Nitrohelix</taxon>
    </lineage>
</organism>
<dbReference type="KEGG" id="nva:G3M78_03695"/>
<accession>A0A7T0C5C2</accession>
<keyword evidence="2" id="KW-0547">Nucleotide-binding</keyword>
<dbReference type="SUPFAM" id="SSF52540">
    <property type="entry name" value="P-loop containing nucleoside triphosphate hydrolases"/>
    <property type="match status" value="1"/>
</dbReference>
<keyword evidence="2" id="KW-0067">ATP-binding</keyword>
<dbReference type="PANTHER" id="PTHR30050">
    <property type="entry name" value="CHROMOSOMAL REPLICATION INITIATOR PROTEIN DNAA"/>
    <property type="match status" value="1"/>
</dbReference>
<dbReference type="GO" id="GO:0006260">
    <property type="term" value="P:DNA replication"/>
    <property type="evidence" value="ECO:0007669"/>
    <property type="project" value="TreeGrafter"/>
</dbReference>
<reference evidence="3" key="1">
    <citation type="submission" date="2020-02" db="EMBL/GenBank/DDBJ databases">
        <title>Genomic and physiological characterization of two novel Nitrospinaceae genera.</title>
        <authorList>
            <person name="Mueller A.J."/>
            <person name="Jung M.-Y."/>
            <person name="Strachan C.R."/>
            <person name="Herbold C.W."/>
            <person name="Kirkegaard R.H."/>
            <person name="Daims H."/>
        </authorList>
    </citation>
    <scope>NUCLEOTIDE SEQUENCE [LARGE SCALE GENOMIC DNA]</scope>
</reference>
<protein>
    <submittedName>
        <fullName evidence="2">ATP-binding protein</fullName>
    </submittedName>
</protein>
<dbReference type="PANTHER" id="PTHR30050:SF4">
    <property type="entry name" value="ATP-BINDING PROTEIN RV3427C IN INSERTION SEQUENCE-RELATED"/>
    <property type="match status" value="1"/>
</dbReference>